<dbReference type="PROSITE" id="PS00061">
    <property type="entry name" value="ADH_SHORT"/>
    <property type="match status" value="1"/>
</dbReference>
<dbReference type="NCBIfam" id="NF006393">
    <property type="entry name" value="PRK08642.1"/>
    <property type="match status" value="1"/>
</dbReference>
<dbReference type="GO" id="GO:0008206">
    <property type="term" value="P:bile acid metabolic process"/>
    <property type="evidence" value="ECO:0007669"/>
    <property type="project" value="UniProtKB-ARBA"/>
</dbReference>
<dbReference type="AlphaFoldDB" id="A0A0D6ZCE5"/>
<dbReference type="PATRIC" id="fig|285983.3.peg.2073"/>
<accession>A0A0D6ZCE5</accession>
<dbReference type="SUPFAM" id="SSF51735">
    <property type="entry name" value="NAD(P)-binding Rossmann-fold domains"/>
    <property type="match status" value="1"/>
</dbReference>
<comment type="similarity">
    <text evidence="1">Belongs to the short-chain dehydrogenases/reductases (SDR) family.</text>
</comment>
<dbReference type="InterPro" id="IPR002347">
    <property type="entry name" value="SDR_fam"/>
</dbReference>
<proteinExistence type="inferred from homology"/>
<dbReference type="PANTHER" id="PTHR42879:SF2">
    <property type="entry name" value="3-OXOACYL-[ACYL-CARRIER-PROTEIN] REDUCTASE FABG"/>
    <property type="match status" value="1"/>
</dbReference>
<evidence type="ECO:0000256" key="1">
    <source>
        <dbReference type="ARBA" id="ARBA00006484"/>
    </source>
</evidence>
<sequence>MMVKNKVALVTGASRGIGAAIAKKLAREGAFVGVNFFKNQQLAENVVNEIKTFSGQAEAFQADVRNPEQVQAMVAQLADSFGGIDIVVNNALSHYTFNPKTRKTAWETNWDDYQQQLDGSVKGAYNICQSAMPFMKEQMSGRLINIVSNLIDFPVIPYHDYTTAKMALLGFTRSLAADLGSFGITVNAVSPGLTYPTDSSVETTEDVRESIIQLTPMRRLATPDDIANAVVFLASEGSSFITGQCLNIDGGLVMR</sequence>
<dbReference type="PRINTS" id="PR00080">
    <property type="entry name" value="SDRFAMILY"/>
</dbReference>
<dbReference type="Pfam" id="PF13561">
    <property type="entry name" value="adh_short_C2"/>
    <property type="match status" value="1"/>
</dbReference>
<keyword evidence="2" id="KW-0560">Oxidoreductase</keyword>
<dbReference type="Gene3D" id="3.40.50.720">
    <property type="entry name" value="NAD(P)-binding Rossmann-like Domain"/>
    <property type="match status" value="1"/>
</dbReference>
<dbReference type="OrthoDB" id="9803333at2"/>
<name>A0A0D6ZCE5_9BACI</name>
<dbReference type="FunFam" id="3.40.50.720:FF:000084">
    <property type="entry name" value="Short-chain dehydrogenase reductase"/>
    <property type="match status" value="1"/>
</dbReference>
<keyword evidence="4" id="KW-1185">Reference proteome</keyword>
<evidence type="ECO:0000256" key="2">
    <source>
        <dbReference type="ARBA" id="ARBA00023002"/>
    </source>
</evidence>
<comment type="caution">
    <text evidence="3">The sequence shown here is derived from an EMBL/GenBank/DDBJ whole genome shotgun (WGS) entry which is preliminary data.</text>
</comment>
<dbReference type="EMBL" id="JXIQ01000016">
    <property type="protein sequence ID" value="KIY23489.1"/>
    <property type="molecule type" value="Genomic_DNA"/>
</dbReference>
<dbReference type="InterPro" id="IPR050259">
    <property type="entry name" value="SDR"/>
</dbReference>
<evidence type="ECO:0000313" key="4">
    <source>
        <dbReference type="Proteomes" id="UP000032512"/>
    </source>
</evidence>
<organism evidence="3 4">
    <name type="scientific">Mesobacillus subterraneus</name>
    <dbReference type="NCBI Taxonomy" id="285983"/>
    <lineage>
        <taxon>Bacteria</taxon>
        <taxon>Bacillati</taxon>
        <taxon>Bacillota</taxon>
        <taxon>Bacilli</taxon>
        <taxon>Bacillales</taxon>
        <taxon>Bacillaceae</taxon>
        <taxon>Mesobacillus</taxon>
    </lineage>
</organism>
<dbReference type="RefSeq" id="WP_044390859.1">
    <property type="nucleotide sequence ID" value="NZ_JXIQ01000016.1"/>
</dbReference>
<dbReference type="GO" id="GO:0016491">
    <property type="term" value="F:oxidoreductase activity"/>
    <property type="evidence" value="ECO:0007669"/>
    <property type="project" value="UniProtKB-KW"/>
</dbReference>
<dbReference type="InterPro" id="IPR036291">
    <property type="entry name" value="NAD(P)-bd_dom_sf"/>
</dbReference>
<reference evidence="3 4" key="1">
    <citation type="submission" date="2015-01" db="EMBL/GenBank/DDBJ databases">
        <title>Draft genome sequences of the supercritical CO2 tolerant bacteria Bacillus subterraneus MITOT1 and Bacillus cereus MIT0214.</title>
        <authorList>
            <person name="Peet K.C."/>
            <person name="Thompson J.R."/>
        </authorList>
    </citation>
    <scope>NUCLEOTIDE SEQUENCE [LARGE SCALE GENOMIC DNA]</scope>
    <source>
        <strain evidence="3 4">MITOT1</strain>
    </source>
</reference>
<dbReference type="PANTHER" id="PTHR42879">
    <property type="entry name" value="3-OXOACYL-(ACYL-CARRIER-PROTEIN) REDUCTASE"/>
    <property type="match status" value="1"/>
</dbReference>
<dbReference type="PRINTS" id="PR00081">
    <property type="entry name" value="GDHRDH"/>
</dbReference>
<gene>
    <name evidence="3" type="ORF">UB32_02270</name>
</gene>
<dbReference type="Proteomes" id="UP000032512">
    <property type="component" value="Unassembled WGS sequence"/>
</dbReference>
<evidence type="ECO:0000313" key="3">
    <source>
        <dbReference type="EMBL" id="KIY23489.1"/>
    </source>
</evidence>
<protein>
    <submittedName>
        <fullName evidence="3">3-oxoacyl-ACP reductase</fullName>
    </submittedName>
</protein>
<dbReference type="InterPro" id="IPR020904">
    <property type="entry name" value="Sc_DH/Rdtase_CS"/>
</dbReference>